<accession>A0A7S0VD91</accession>
<dbReference type="PANTHER" id="PTHR12215">
    <property type="entry name" value="PHOSPHOPANTETHEINE TRANSFERASE"/>
    <property type="match status" value="1"/>
</dbReference>
<gene>
    <name evidence="5" type="ORF">PPAR00522_LOCUS16798</name>
</gene>
<evidence type="ECO:0000259" key="4">
    <source>
        <dbReference type="Pfam" id="PF22624"/>
    </source>
</evidence>
<dbReference type="EC" id="2.7.8.7" evidence="1"/>
<dbReference type="Pfam" id="PF22624">
    <property type="entry name" value="AASDHPPT_N"/>
    <property type="match status" value="1"/>
</dbReference>
<dbReference type="GO" id="GO:0008897">
    <property type="term" value="F:holo-[acyl-carrier-protein] synthase activity"/>
    <property type="evidence" value="ECO:0007669"/>
    <property type="project" value="UniProtKB-EC"/>
</dbReference>
<feature type="region of interest" description="Disordered" evidence="3">
    <location>
        <begin position="241"/>
        <end position="291"/>
    </location>
</feature>
<dbReference type="SUPFAM" id="SSF56214">
    <property type="entry name" value="4'-phosphopantetheinyl transferase"/>
    <property type="match status" value="2"/>
</dbReference>
<sequence length="409" mass="46683">MSIRWCVYLSDEYEKSYLVSNFQQILLSLPNYEQLEVQKFIYEEDRLKSLLSRVLQRLAVSYILKIPYNEVKIDRTAWNKPYCSNQKPHWAPNLNFNVSHEGDVVALAAESVLIVGIDVVAPLCRRKGPPVNAALHIERLRCSFSSFEMDEFAKASSQDNSDDNDINFARDQSITNLERCFQRFWSLKEAFAKLRGDGLGLSPLSRACFGRPLASRIHTYTARVARADQWKEKDAIEEVEASVRDTRNGEEEKKCWGDEEEKSKARGKNKAKEEIDCRETEKSRKGKHEESLGSEIQNELLSIFQITGSKMESATVSLDGVFIPEVTFRIHWLPMGYCVALALGPPSLIVDPITKGFKTSCQKPQLSPMEVETAQLESKNGSQMFQMLSIKMILRMMKQRGATIEYLNE</sequence>
<name>A0A7S0VD91_9CHLO</name>
<dbReference type="AlphaFoldDB" id="A0A7S0VD91"/>
<dbReference type="GO" id="GO:0005829">
    <property type="term" value="C:cytosol"/>
    <property type="evidence" value="ECO:0007669"/>
    <property type="project" value="TreeGrafter"/>
</dbReference>
<feature type="domain" description="4'-phosphopantetheinyl transferase N-terminal" evidence="4">
    <location>
        <begin position="20"/>
        <end position="111"/>
    </location>
</feature>
<dbReference type="InterPro" id="IPR037143">
    <property type="entry name" value="4-PPantetheinyl_Trfase_dom_sf"/>
</dbReference>
<dbReference type="InterPro" id="IPR050559">
    <property type="entry name" value="P-Pant_transferase_sf"/>
</dbReference>
<protein>
    <recommendedName>
        <fullName evidence="1">holo-[acyl-carrier-protein] synthase</fullName>
        <ecNumber evidence="1">2.7.8.7</ecNumber>
    </recommendedName>
</protein>
<keyword evidence="2" id="KW-0808">Transferase</keyword>
<evidence type="ECO:0000256" key="2">
    <source>
        <dbReference type="ARBA" id="ARBA00022679"/>
    </source>
</evidence>
<organism evidence="5">
    <name type="scientific">Polytomella parva</name>
    <dbReference type="NCBI Taxonomy" id="51329"/>
    <lineage>
        <taxon>Eukaryota</taxon>
        <taxon>Viridiplantae</taxon>
        <taxon>Chlorophyta</taxon>
        <taxon>core chlorophytes</taxon>
        <taxon>Chlorophyceae</taxon>
        <taxon>CS clade</taxon>
        <taxon>Chlamydomonadales</taxon>
        <taxon>Chlamydomonadaceae</taxon>
        <taxon>Polytomella</taxon>
    </lineage>
</organism>
<dbReference type="PANTHER" id="PTHR12215:SF10">
    <property type="entry name" value="L-AMINOADIPATE-SEMIALDEHYDE DEHYDROGENASE-PHOSPHOPANTETHEINYL TRANSFERASE"/>
    <property type="match status" value="1"/>
</dbReference>
<dbReference type="InterPro" id="IPR055066">
    <property type="entry name" value="AASDHPPT_N"/>
</dbReference>
<evidence type="ECO:0000313" key="5">
    <source>
        <dbReference type="EMBL" id="CAD8783730.1"/>
    </source>
</evidence>
<proteinExistence type="predicted"/>
<evidence type="ECO:0000256" key="1">
    <source>
        <dbReference type="ARBA" id="ARBA00013172"/>
    </source>
</evidence>
<dbReference type="EMBL" id="HBFM01025973">
    <property type="protein sequence ID" value="CAD8783730.1"/>
    <property type="molecule type" value="Transcribed_RNA"/>
</dbReference>
<dbReference type="GO" id="GO:0000287">
    <property type="term" value="F:magnesium ion binding"/>
    <property type="evidence" value="ECO:0007669"/>
    <property type="project" value="InterPro"/>
</dbReference>
<dbReference type="Gene3D" id="3.90.470.20">
    <property type="entry name" value="4'-phosphopantetheinyl transferase domain"/>
    <property type="match status" value="1"/>
</dbReference>
<evidence type="ECO:0000256" key="3">
    <source>
        <dbReference type="SAM" id="MobiDB-lite"/>
    </source>
</evidence>
<dbReference type="GO" id="GO:0019878">
    <property type="term" value="P:lysine biosynthetic process via aminoadipic acid"/>
    <property type="evidence" value="ECO:0007669"/>
    <property type="project" value="TreeGrafter"/>
</dbReference>
<reference evidence="5" key="1">
    <citation type="submission" date="2021-01" db="EMBL/GenBank/DDBJ databases">
        <authorList>
            <person name="Corre E."/>
            <person name="Pelletier E."/>
            <person name="Niang G."/>
            <person name="Scheremetjew M."/>
            <person name="Finn R."/>
            <person name="Kale V."/>
            <person name="Holt S."/>
            <person name="Cochrane G."/>
            <person name="Meng A."/>
            <person name="Brown T."/>
            <person name="Cohen L."/>
        </authorList>
    </citation>
    <scope>NUCLEOTIDE SEQUENCE</scope>
    <source>
        <strain evidence="5">SAG 63-3</strain>
    </source>
</reference>